<reference evidence="1" key="1">
    <citation type="submission" date="2014-01" db="EMBL/GenBank/DDBJ databases">
        <authorList>
            <person name="Brown-Elliot B."/>
            <person name="Wallace R."/>
            <person name="Lenaerts A."/>
            <person name="Ordway D."/>
            <person name="DeGroote M.A."/>
            <person name="Parker T."/>
            <person name="Sizemore C."/>
            <person name="Tallon L.J."/>
            <person name="Sadzewicz L.K."/>
            <person name="Sengamalay N."/>
            <person name="Fraser C.M."/>
            <person name="Hine E."/>
            <person name="Shefchek K.A."/>
            <person name="Das S.P."/>
            <person name="Tettelin H."/>
        </authorList>
    </citation>
    <scope>NUCLEOTIDE SEQUENCE [LARGE SCALE GENOMIC DNA]</scope>
    <source>
        <strain evidence="1">4042</strain>
    </source>
</reference>
<dbReference type="EC" id="5.1.1.-" evidence="1"/>
<name>X7YKT5_MYCXE</name>
<evidence type="ECO:0000313" key="1">
    <source>
        <dbReference type="EMBL" id="EUA07772.1"/>
    </source>
</evidence>
<dbReference type="AlphaFoldDB" id="X7YKT5"/>
<comment type="caution">
    <text evidence="1">The sequence shown here is derived from an EMBL/GenBank/DDBJ whole genome shotgun (WGS) entry which is preliminary data.</text>
</comment>
<dbReference type="EMBL" id="JAOB01000092">
    <property type="protein sequence ID" value="EUA07772.1"/>
    <property type="molecule type" value="Genomic_DNA"/>
</dbReference>
<proteinExistence type="predicted"/>
<dbReference type="GO" id="GO:0016853">
    <property type="term" value="F:isomerase activity"/>
    <property type="evidence" value="ECO:0007669"/>
    <property type="project" value="UniProtKB-KW"/>
</dbReference>
<dbReference type="SUPFAM" id="SSF52777">
    <property type="entry name" value="CoA-dependent acyltransferases"/>
    <property type="match status" value="1"/>
</dbReference>
<accession>X7YKT5</accession>
<keyword evidence="1" id="KW-0413">Isomerase</keyword>
<dbReference type="InterPro" id="IPR023213">
    <property type="entry name" value="CAT-like_dom_sf"/>
</dbReference>
<dbReference type="PATRIC" id="fig|1299334.3.peg.9649"/>
<sequence length="85" mass="9825">MTPLQQGLLFHASTAQGDDDLYVLQLELAVRARLTLIAARAVQLVVSRHPNLVSRVCDQFDEPCRSSWPIPRRGALCRSRWWRRR</sequence>
<gene>
    <name evidence="1" type="ORF">I553_9106</name>
</gene>
<protein>
    <submittedName>
        <fullName evidence="1">Linear gramicidin synthetase subunit D domain protein</fullName>
        <ecNumber evidence="1">5.1.1.-</ecNumber>
    </submittedName>
</protein>
<organism evidence="1">
    <name type="scientific">Mycobacterium xenopi 4042</name>
    <dbReference type="NCBI Taxonomy" id="1299334"/>
    <lineage>
        <taxon>Bacteria</taxon>
        <taxon>Bacillati</taxon>
        <taxon>Actinomycetota</taxon>
        <taxon>Actinomycetes</taxon>
        <taxon>Mycobacteriales</taxon>
        <taxon>Mycobacteriaceae</taxon>
        <taxon>Mycobacterium</taxon>
    </lineage>
</organism>
<dbReference type="Gene3D" id="3.30.559.10">
    <property type="entry name" value="Chloramphenicol acetyltransferase-like domain"/>
    <property type="match status" value="1"/>
</dbReference>